<evidence type="ECO:0000259" key="3">
    <source>
        <dbReference type="Pfam" id="PF10374"/>
    </source>
</evidence>
<dbReference type="OrthoDB" id="69928at2759"/>
<dbReference type="Proteomes" id="UP000001261">
    <property type="component" value="Unassembled WGS sequence"/>
</dbReference>
<reference evidence="5" key="1">
    <citation type="journal article" date="2009" name="Genome Res.">
        <title>Comparative genomic analyses of the human fungal pathogens Coccidioides and their relatives.</title>
        <authorList>
            <person name="Sharpton T.J."/>
            <person name="Stajich J.E."/>
            <person name="Rounsley S.D."/>
            <person name="Gardner M.J."/>
            <person name="Wortman J.R."/>
            <person name="Jordar V.S."/>
            <person name="Maiti R."/>
            <person name="Kodira C.D."/>
            <person name="Neafsey D.E."/>
            <person name="Zeng Q."/>
            <person name="Hung C.-Y."/>
            <person name="McMahan C."/>
            <person name="Muszewska A."/>
            <person name="Grynberg M."/>
            <person name="Mandel M.A."/>
            <person name="Kellner E.M."/>
            <person name="Barker B.M."/>
            <person name="Galgiani J.N."/>
            <person name="Orbach M.J."/>
            <person name="Kirkland T.N."/>
            <person name="Cole G.T."/>
            <person name="Henn M.R."/>
            <person name="Birren B.W."/>
            <person name="Taylor J.W."/>
        </authorList>
    </citation>
    <scope>NUCLEOTIDE SEQUENCE [LARGE SCALE GENOMIC DNA]</scope>
    <source>
        <strain evidence="5">RS</strain>
    </source>
</reference>
<dbReference type="InterPro" id="IPR011990">
    <property type="entry name" value="TPR-like_helical_dom_sf"/>
</dbReference>
<dbReference type="RefSeq" id="XP_001242134.1">
    <property type="nucleotide sequence ID" value="XM_001242133.2"/>
</dbReference>
<feature type="compositionally biased region" description="Polar residues" evidence="1">
    <location>
        <begin position="689"/>
        <end position="710"/>
    </location>
</feature>
<gene>
    <name evidence="4" type="ORF">CIMG_06030</name>
</gene>
<evidence type="ECO:0000313" key="5">
    <source>
        <dbReference type="Proteomes" id="UP000001261"/>
    </source>
</evidence>
<dbReference type="SUPFAM" id="SSF48452">
    <property type="entry name" value="TPR-like"/>
    <property type="match status" value="1"/>
</dbReference>
<feature type="region of interest" description="Disordered" evidence="1">
    <location>
        <begin position="621"/>
        <end position="710"/>
    </location>
</feature>
<protein>
    <recommendedName>
        <fullName evidence="6">Telomerase activating protein Est1</fullName>
    </recommendedName>
</protein>
<keyword evidence="5" id="KW-1185">Reference proteome</keyword>
<reference evidence="5" key="2">
    <citation type="journal article" date="2010" name="Genome Res.">
        <title>Population genomic sequencing of Coccidioides fungi reveals recent hybridization and transposon control.</title>
        <authorList>
            <person name="Neafsey D.E."/>
            <person name="Barker B.M."/>
            <person name="Sharpton T.J."/>
            <person name="Stajich J.E."/>
            <person name="Park D.J."/>
            <person name="Whiston E."/>
            <person name="Hung C.-Y."/>
            <person name="McMahan C."/>
            <person name="White J."/>
            <person name="Sykes S."/>
            <person name="Heiman D."/>
            <person name="Young S."/>
            <person name="Zeng Q."/>
            <person name="Abouelleil A."/>
            <person name="Aftuck L."/>
            <person name="Bessette D."/>
            <person name="Brown A."/>
            <person name="FitzGerald M."/>
            <person name="Lui A."/>
            <person name="Macdonald J.P."/>
            <person name="Priest M."/>
            <person name="Orbach M.J."/>
            <person name="Galgiani J.N."/>
            <person name="Kirkland T.N."/>
            <person name="Cole G.T."/>
            <person name="Birren B.W."/>
            <person name="Henn M.R."/>
            <person name="Taylor J.W."/>
            <person name="Rounsley S.D."/>
        </authorList>
    </citation>
    <scope>GENOME REANNOTATION</scope>
    <source>
        <strain evidence="5">RS</strain>
    </source>
</reference>
<proteinExistence type="predicted"/>
<dbReference type="KEGG" id="cim:CIMG_06030"/>
<evidence type="ECO:0008006" key="6">
    <source>
        <dbReference type="Google" id="ProtNLM"/>
    </source>
</evidence>
<feature type="domain" description="DNA/RNA-binding" evidence="2">
    <location>
        <begin position="196"/>
        <end position="453"/>
    </location>
</feature>
<sequence length="787" mass="87617">MASGSQGREQIIDLQGEKELLEELSAREPTFREVNRFLAQFQHSCHATCRNLEAGAGPAPPEVESRIWDSHMRINSRFRKLLLHFRDEQARKKRPVEERKLKHQYLKFISGAQQFYEKYLKFILLRSKVAPELAEAAAELQIVPVDVPTPANIAQELRNTLIESCYSTFIRLGDLSRYYQTELVADPKRREWNHVVNYYALAGSIKPTSGIFHNQLAIIARAEADHLQATYYLYRALCATESHPTAPGNLEIEFRKILNARSNGKLAQSKDEKESLISSFTFLHAMCYKGVDFAERDDIENEVLDQMAIQLIEGSLDGDLLQKFCLVNIAAEAHARTKPDTNGNAPTFFLQLNVKTFFTLLRVLLAEVEKLSKPICQILPALRNYSSWLVVNSFILVSKARDSAVGVQIKEFWKIYANTLTLLTSSFSVPDIPYLDYLLQEDRDTLGFSPLMQDGKSPRYVDEQGNIKPRSIGPASVDRVKAEMLFRVRELVTDGLDLVVRKKIPISLASGYDKNIFLYEEEGFAQFSTTTNFSSETAEQEVTTPKQCDNHVENEESAMESVSPFDDMDKMVDALVNSEADPGESCASKNGAATFQPWPRLSIDTNGASMDYPFPGDNVLRSPYSPTMPPEAVTSYSPGPPLPSITKTPFTPQPGEVSPRTRPSTATHSGLRRSSGYDVNPMSPLNYPPLQSNPVISAQHRSSTPVMSQNSNGFTPTGSSMINYQNWQTVHRSFTERVPCIGVPNANDPRLLSSPFNPSGHPPGSYATSSARAAGIIGQTPPSGQGG</sequence>
<dbReference type="GeneID" id="4562021"/>
<evidence type="ECO:0000259" key="2">
    <source>
        <dbReference type="Pfam" id="PF10373"/>
    </source>
</evidence>
<dbReference type="STRING" id="246410.A0A0E1RVS2"/>
<dbReference type="PANTHER" id="PTHR15696">
    <property type="entry name" value="SMG-7 SUPPRESSOR WITH MORPHOLOGICAL EFFECT ON GENITALIA PROTEIN 7"/>
    <property type="match status" value="1"/>
</dbReference>
<dbReference type="Gene3D" id="1.25.40.10">
    <property type="entry name" value="Tetratricopeptide repeat domain"/>
    <property type="match status" value="1"/>
</dbReference>
<dbReference type="VEuPathDB" id="FungiDB:CIMG_06030"/>
<feature type="region of interest" description="Disordered" evidence="1">
    <location>
        <begin position="752"/>
        <end position="787"/>
    </location>
</feature>
<dbReference type="OMA" id="QTPPCGQ"/>
<feature type="domain" description="Telomerase activating protein Est1-like N-terminal" evidence="3">
    <location>
        <begin position="63"/>
        <end position="180"/>
    </location>
</feature>
<name>A0A0E1RVS2_COCIM</name>
<dbReference type="InParanoid" id="A0A0E1RVS2"/>
<dbReference type="Pfam" id="PF10373">
    <property type="entry name" value="EST1_DNA_bind"/>
    <property type="match status" value="1"/>
</dbReference>
<dbReference type="AlphaFoldDB" id="A0A0E1RVS2"/>
<dbReference type="InterPro" id="IPR019458">
    <property type="entry name" value="Est1-like_N"/>
</dbReference>
<dbReference type="EMBL" id="GG704912">
    <property type="protein sequence ID" value="EAS30551.1"/>
    <property type="molecule type" value="Genomic_DNA"/>
</dbReference>
<dbReference type="InterPro" id="IPR018834">
    <property type="entry name" value="DNA/RNA-bd_Est1-type"/>
</dbReference>
<evidence type="ECO:0000256" key="1">
    <source>
        <dbReference type="SAM" id="MobiDB-lite"/>
    </source>
</evidence>
<evidence type="ECO:0000313" key="4">
    <source>
        <dbReference type="EMBL" id="EAS30551.1"/>
    </source>
</evidence>
<organism evidence="4 5">
    <name type="scientific">Coccidioides immitis (strain RS)</name>
    <name type="common">Valley fever fungus</name>
    <dbReference type="NCBI Taxonomy" id="246410"/>
    <lineage>
        <taxon>Eukaryota</taxon>
        <taxon>Fungi</taxon>
        <taxon>Dikarya</taxon>
        <taxon>Ascomycota</taxon>
        <taxon>Pezizomycotina</taxon>
        <taxon>Eurotiomycetes</taxon>
        <taxon>Eurotiomycetidae</taxon>
        <taxon>Onygenales</taxon>
        <taxon>Onygenaceae</taxon>
        <taxon>Coccidioides</taxon>
    </lineage>
</organism>
<dbReference type="Pfam" id="PF10374">
    <property type="entry name" value="EST1"/>
    <property type="match status" value="1"/>
</dbReference>
<dbReference type="PANTHER" id="PTHR15696:SF36">
    <property type="entry name" value="NONSENSE-MEDIATED MRNA DECAY FACTOR"/>
    <property type="match status" value="1"/>
</dbReference>
<accession>A0A0E1RVS2</accession>
<dbReference type="InterPro" id="IPR045153">
    <property type="entry name" value="Est1/Ebs1-like"/>
</dbReference>